<dbReference type="KEGG" id="sre:PTSG_12314"/>
<dbReference type="EMBL" id="GL832966">
    <property type="protein sequence ID" value="EGD73717.1"/>
    <property type="molecule type" value="Genomic_DNA"/>
</dbReference>
<evidence type="ECO:0000313" key="2">
    <source>
        <dbReference type="EMBL" id="EGD73717.1"/>
    </source>
</evidence>
<evidence type="ECO:0000259" key="1">
    <source>
        <dbReference type="Pfam" id="PF05347"/>
    </source>
</evidence>
<dbReference type="GeneID" id="16074576"/>
<dbReference type="InterPro" id="IPR052151">
    <property type="entry name" value="Complex_I_LYR"/>
</dbReference>
<dbReference type="RefSeq" id="XP_004993998.1">
    <property type="nucleotide sequence ID" value="XM_004993941.1"/>
</dbReference>
<feature type="domain" description="Complex 1 LYR protein" evidence="1">
    <location>
        <begin position="15"/>
        <end position="61"/>
    </location>
</feature>
<dbReference type="Proteomes" id="UP000007799">
    <property type="component" value="Unassembled WGS sequence"/>
</dbReference>
<dbReference type="AlphaFoldDB" id="F2UAE2"/>
<dbReference type="InterPro" id="IPR008011">
    <property type="entry name" value="Complex1_LYR_dom"/>
</dbReference>
<evidence type="ECO:0000313" key="3">
    <source>
        <dbReference type="Proteomes" id="UP000007799"/>
    </source>
</evidence>
<keyword evidence="3" id="KW-1185">Reference proteome</keyword>
<accession>F2UAE2</accession>
<reference evidence="2" key="1">
    <citation type="submission" date="2009-08" db="EMBL/GenBank/DDBJ databases">
        <title>Annotation of Salpingoeca rosetta.</title>
        <authorList>
            <consortium name="The Broad Institute Genome Sequencing Platform"/>
            <person name="Russ C."/>
            <person name="Cuomo C."/>
            <person name="Burger G."/>
            <person name="Gray M.W."/>
            <person name="Holland P.W.H."/>
            <person name="King N."/>
            <person name="Lang F.B.F."/>
            <person name="Roger A.J."/>
            <person name="Ruiz-Trillo I."/>
            <person name="Young S.K."/>
            <person name="Zeng Q."/>
            <person name="Gargeya S."/>
            <person name="Alvarado L."/>
            <person name="Berlin A."/>
            <person name="Chapman S.B."/>
            <person name="Chen Z."/>
            <person name="Freedman E."/>
            <person name="Gellesch M."/>
            <person name="Goldberg J."/>
            <person name="Griggs A."/>
            <person name="Gujja S."/>
            <person name="Heilman E."/>
            <person name="Heiman D."/>
            <person name="Howarth C."/>
            <person name="Mehta T."/>
            <person name="Neiman D."/>
            <person name="Pearson M."/>
            <person name="Roberts A."/>
            <person name="Saif S."/>
            <person name="Shea T."/>
            <person name="Shenoy N."/>
            <person name="Sisk P."/>
            <person name="Stolte C."/>
            <person name="Sykes S."/>
            <person name="White J."/>
            <person name="Yandava C."/>
            <person name="Haas B."/>
            <person name="Nusbaum C."/>
            <person name="Birren B."/>
        </authorList>
    </citation>
    <scope>NUCLEOTIDE SEQUENCE [LARGE SCALE GENOMIC DNA]</scope>
    <source>
        <strain evidence="2">ATCC 50818</strain>
    </source>
</reference>
<protein>
    <recommendedName>
        <fullName evidence="1">Complex 1 LYR protein domain-containing protein</fullName>
    </recommendedName>
</protein>
<dbReference type="OrthoDB" id="190541at2759"/>
<sequence>MTMMMVGACGSRGTALFRTLYRRLQGIQDVKQRSYYLHVLKDEFRQHGDETDPDRISQIEQRSMQDVDWIVTECNTKRRPSA</sequence>
<dbReference type="InParanoid" id="F2UAE2"/>
<proteinExistence type="predicted"/>
<dbReference type="PANTHER" id="PTHR47061:SF1">
    <property type="entry name" value="LYR MOTIF-CONTAINING PROTEIN 9"/>
    <property type="match status" value="1"/>
</dbReference>
<dbReference type="PANTHER" id="PTHR47061">
    <property type="entry name" value="LYR MOTIF-CONTAINING PROTEIN 9"/>
    <property type="match status" value="1"/>
</dbReference>
<organism evidence="3">
    <name type="scientific">Salpingoeca rosetta (strain ATCC 50818 / BSB-021)</name>
    <dbReference type="NCBI Taxonomy" id="946362"/>
    <lineage>
        <taxon>Eukaryota</taxon>
        <taxon>Choanoflagellata</taxon>
        <taxon>Craspedida</taxon>
        <taxon>Salpingoecidae</taxon>
        <taxon>Salpingoeca</taxon>
    </lineage>
</organism>
<name>F2UAE2_SALR5</name>
<dbReference type="Pfam" id="PF05347">
    <property type="entry name" value="Complex1_LYR"/>
    <property type="match status" value="1"/>
</dbReference>
<dbReference type="FunCoup" id="F2UAE2">
    <property type="interactions" value="1"/>
</dbReference>
<gene>
    <name evidence="2" type="ORF">PTSG_12314</name>
</gene>